<reference evidence="8 9" key="1">
    <citation type="submission" date="2024-09" db="EMBL/GenBank/DDBJ databases">
        <authorList>
            <person name="Sun Q."/>
            <person name="Mori K."/>
        </authorList>
    </citation>
    <scope>NUCLEOTIDE SEQUENCE [LARGE SCALE GENOMIC DNA]</scope>
    <source>
        <strain evidence="8 9">NCAIM B.01794</strain>
    </source>
</reference>
<keyword evidence="2" id="KW-0813">Transport</keyword>
<feature type="domain" description="Cation efflux protein transmembrane" evidence="7">
    <location>
        <begin position="22"/>
        <end position="200"/>
    </location>
</feature>
<dbReference type="InterPro" id="IPR027469">
    <property type="entry name" value="Cation_efflux_TMD_sf"/>
</dbReference>
<dbReference type="EMBL" id="JBHLSS010000036">
    <property type="protein sequence ID" value="MFC0709092.1"/>
    <property type="molecule type" value="Genomic_DNA"/>
</dbReference>
<comment type="subcellular location">
    <subcellularLocation>
        <location evidence="1">Membrane</location>
        <topology evidence="1">Multi-pass membrane protein</topology>
    </subcellularLocation>
</comment>
<sequence length="212" mass="21863">MSGCCTSCSSTPTADPRFRRALWLALFINLAMFALEIGAGIKAGSVSLLADAVDFAGDAANYGISLAVLAMGLTWRARAALVKGLSMAAFGIFVVAKAGWEAFVGIPPEPLTMGVVAVLALLANAGVALMLYAFRDGDANMRSVWLCSRNDAIGNLAVMFAAAGVFSTGSGWPDLLVALLMGGLALSAGVAVVRQARQELKPAVVQVPTQIL</sequence>
<dbReference type="Proteomes" id="UP001589891">
    <property type="component" value="Unassembled WGS sequence"/>
</dbReference>
<feature type="transmembrane region" description="Helical" evidence="6">
    <location>
        <begin position="112"/>
        <end position="132"/>
    </location>
</feature>
<dbReference type="InterPro" id="IPR050291">
    <property type="entry name" value="CDF_Transporter"/>
</dbReference>
<dbReference type="Pfam" id="PF01545">
    <property type="entry name" value="Cation_efflux"/>
    <property type="match status" value="1"/>
</dbReference>
<feature type="transmembrane region" description="Helical" evidence="6">
    <location>
        <begin position="152"/>
        <end position="169"/>
    </location>
</feature>
<evidence type="ECO:0000313" key="9">
    <source>
        <dbReference type="Proteomes" id="UP001589891"/>
    </source>
</evidence>
<protein>
    <submittedName>
        <fullName evidence="8">Cation transporter</fullName>
    </submittedName>
</protein>
<evidence type="ECO:0000256" key="3">
    <source>
        <dbReference type="ARBA" id="ARBA00022692"/>
    </source>
</evidence>
<evidence type="ECO:0000313" key="8">
    <source>
        <dbReference type="EMBL" id="MFC0709092.1"/>
    </source>
</evidence>
<organism evidence="8 9">
    <name type="scientific">Azorhizophilus paspali</name>
    <name type="common">Azotobacter paspali</name>
    <dbReference type="NCBI Taxonomy" id="69963"/>
    <lineage>
        <taxon>Bacteria</taxon>
        <taxon>Pseudomonadati</taxon>
        <taxon>Pseudomonadota</taxon>
        <taxon>Gammaproteobacteria</taxon>
        <taxon>Pseudomonadales</taxon>
        <taxon>Pseudomonadaceae</taxon>
        <taxon>Azorhizophilus</taxon>
    </lineage>
</organism>
<evidence type="ECO:0000259" key="7">
    <source>
        <dbReference type="Pfam" id="PF01545"/>
    </source>
</evidence>
<dbReference type="Gene3D" id="1.20.1510.10">
    <property type="entry name" value="Cation efflux protein transmembrane domain"/>
    <property type="match status" value="1"/>
</dbReference>
<proteinExistence type="predicted"/>
<evidence type="ECO:0000256" key="5">
    <source>
        <dbReference type="ARBA" id="ARBA00023136"/>
    </source>
</evidence>
<evidence type="ECO:0000256" key="2">
    <source>
        <dbReference type="ARBA" id="ARBA00022448"/>
    </source>
</evidence>
<feature type="transmembrane region" description="Helical" evidence="6">
    <location>
        <begin position="59"/>
        <end position="75"/>
    </location>
</feature>
<feature type="transmembrane region" description="Helical" evidence="6">
    <location>
        <begin position="21"/>
        <end position="39"/>
    </location>
</feature>
<evidence type="ECO:0000256" key="6">
    <source>
        <dbReference type="SAM" id="Phobius"/>
    </source>
</evidence>
<dbReference type="SUPFAM" id="SSF161111">
    <property type="entry name" value="Cation efflux protein transmembrane domain-like"/>
    <property type="match status" value="1"/>
</dbReference>
<feature type="transmembrane region" description="Helical" evidence="6">
    <location>
        <begin position="175"/>
        <end position="193"/>
    </location>
</feature>
<name>A0ABV6SHT1_AZOPA</name>
<keyword evidence="9" id="KW-1185">Reference proteome</keyword>
<comment type="caution">
    <text evidence="8">The sequence shown here is derived from an EMBL/GenBank/DDBJ whole genome shotgun (WGS) entry which is preliminary data.</text>
</comment>
<dbReference type="PANTHER" id="PTHR43840:SF15">
    <property type="entry name" value="MITOCHONDRIAL METAL TRANSPORTER 1-RELATED"/>
    <property type="match status" value="1"/>
</dbReference>
<evidence type="ECO:0000256" key="1">
    <source>
        <dbReference type="ARBA" id="ARBA00004141"/>
    </source>
</evidence>
<evidence type="ECO:0000256" key="4">
    <source>
        <dbReference type="ARBA" id="ARBA00022989"/>
    </source>
</evidence>
<keyword evidence="5 6" id="KW-0472">Membrane</keyword>
<dbReference type="InterPro" id="IPR058533">
    <property type="entry name" value="Cation_efflux_TM"/>
</dbReference>
<keyword evidence="4 6" id="KW-1133">Transmembrane helix</keyword>
<feature type="transmembrane region" description="Helical" evidence="6">
    <location>
        <begin position="87"/>
        <end position="106"/>
    </location>
</feature>
<accession>A0ABV6SHT1</accession>
<gene>
    <name evidence="8" type="ORF">ACFFGX_05615</name>
</gene>
<dbReference type="PANTHER" id="PTHR43840">
    <property type="entry name" value="MITOCHONDRIAL METAL TRANSPORTER 1-RELATED"/>
    <property type="match status" value="1"/>
</dbReference>
<dbReference type="RefSeq" id="WP_376943663.1">
    <property type="nucleotide sequence ID" value="NZ_CP171449.1"/>
</dbReference>
<keyword evidence="3 6" id="KW-0812">Transmembrane</keyword>